<organism evidence="6 7">
    <name type="scientific">Micromonospora pisi</name>
    <dbReference type="NCBI Taxonomy" id="589240"/>
    <lineage>
        <taxon>Bacteria</taxon>
        <taxon>Bacillati</taxon>
        <taxon>Actinomycetota</taxon>
        <taxon>Actinomycetes</taxon>
        <taxon>Micromonosporales</taxon>
        <taxon>Micromonosporaceae</taxon>
        <taxon>Micromonospora</taxon>
    </lineage>
</organism>
<dbReference type="InterPro" id="IPR037923">
    <property type="entry name" value="HTH-like"/>
</dbReference>
<dbReference type="SUPFAM" id="SSF46689">
    <property type="entry name" value="Homeodomain-like"/>
    <property type="match status" value="1"/>
</dbReference>
<evidence type="ECO:0000313" key="6">
    <source>
        <dbReference type="EMBL" id="RKR91180.1"/>
    </source>
</evidence>
<evidence type="ECO:0000256" key="2">
    <source>
        <dbReference type="ARBA" id="ARBA00023125"/>
    </source>
</evidence>
<dbReference type="Pfam" id="PF02311">
    <property type="entry name" value="AraC_binding"/>
    <property type="match status" value="1"/>
</dbReference>
<dbReference type="InterPro" id="IPR018060">
    <property type="entry name" value="HTH_AraC"/>
</dbReference>
<accession>A0A495JQB3</accession>
<dbReference type="AlphaFoldDB" id="A0A495JQB3"/>
<reference evidence="6 7" key="1">
    <citation type="submission" date="2018-10" db="EMBL/GenBank/DDBJ databases">
        <title>Sequencing the genomes of 1000 actinobacteria strains.</title>
        <authorList>
            <person name="Klenk H.-P."/>
        </authorList>
    </citation>
    <scope>NUCLEOTIDE SEQUENCE [LARGE SCALE GENOMIC DNA]</scope>
    <source>
        <strain evidence="6 7">DSM 45175</strain>
    </source>
</reference>
<comment type="caution">
    <text evidence="6">The sequence shown here is derived from an EMBL/GenBank/DDBJ whole genome shotgun (WGS) entry which is preliminary data.</text>
</comment>
<dbReference type="EMBL" id="RBKT01000001">
    <property type="protein sequence ID" value="RKR91180.1"/>
    <property type="molecule type" value="Genomic_DNA"/>
</dbReference>
<protein>
    <submittedName>
        <fullName evidence="6">AraC family transcriptional regulator</fullName>
    </submittedName>
</protein>
<evidence type="ECO:0000256" key="4">
    <source>
        <dbReference type="SAM" id="MobiDB-lite"/>
    </source>
</evidence>
<dbReference type="InterPro" id="IPR003313">
    <property type="entry name" value="AraC-bd"/>
</dbReference>
<evidence type="ECO:0000313" key="7">
    <source>
        <dbReference type="Proteomes" id="UP000277671"/>
    </source>
</evidence>
<feature type="region of interest" description="Disordered" evidence="4">
    <location>
        <begin position="283"/>
        <end position="346"/>
    </location>
</feature>
<keyword evidence="2" id="KW-0238">DNA-binding</keyword>
<evidence type="ECO:0000259" key="5">
    <source>
        <dbReference type="PROSITE" id="PS01124"/>
    </source>
</evidence>
<dbReference type="GO" id="GO:0003700">
    <property type="term" value="F:DNA-binding transcription factor activity"/>
    <property type="evidence" value="ECO:0007669"/>
    <property type="project" value="InterPro"/>
</dbReference>
<dbReference type="Gene3D" id="1.10.10.60">
    <property type="entry name" value="Homeodomain-like"/>
    <property type="match status" value="1"/>
</dbReference>
<keyword evidence="1" id="KW-0805">Transcription regulation</keyword>
<dbReference type="PROSITE" id="PS01124">
    <property type="entry name" value="HTH_ARAC_FAMILY_2"/>
    <property type="match status" value="1"/>
</dbReference>
<feature type="domain" description="HTH araC/xylS-type" evidence="5">
    <location>
        <begin position="192"/>
        <end position="290"/>
    </location>
</feature>
<sequence length="346" mass="37041">MVRFGQTSQHTAGSASASRLARIGTSTLRELSTDSGPRRPALLDHHLLLLVTVGHGSYEVDFQTYQCRPGTLILARPGQLVRTDAPGGWDAAVVCWSDDTLDRLTPGSYPLGPTHWQLAGEDQDAVINEVSQLVVDCQRHRGRQLATDLLRHQLAVLLLRLALLPSGTPASPVAPAAEAPDPATAAEDGTYQRLCREIEAHFQHTRRVEDYAARLGCSVRTLTRACLAETGRSAKQLVDDRVALQARRLLAATDEPIAEIGRRLGFPEPTNFGRFFQREVGQSPGAFRTGLGRPVVPTGDGAEPAETTGNGIGGSDRPTVTPRVPGQRPVGPQLLLGAPPHASVPG</sequence>
<evidence type="ECO:0000256" key="3">
    <source>
        <dbReference type="ARBA" id="ARBA00023163"/>
    </source>
</evidence>
<keyword evidence="3" id="KW-0804">Transcription</keyword>
<dbReference type="InterPro" id="IPR009057">
    <property type="entry name" value="Homeodomain-like_sf"/>
</dbReference>
<dbReference type="PANTHER" id="PTHR43280:SF32">
    <property type="entry name" value="TRANSCRIPTIONAL REGULATORY PROTEIN"/>
    <property type="match status" value="1"/>
</dbReference>
<dbReference type="SMART" id="SM00342">
    <property type="entry name" value="HTH_ARAC"/>
    <property type="match status" value="1"/>
</dbReference>
<proteinExistence type="predicted"/>
<gene>
    <name evidence="6" type="ORF">BDK92_5571</name>
</gene>
<name>A0A495JQB3_9ACTN</name>
<evidence type="ECO:0000256" key="1">
    <source>
        <dbReference type="ARBA" id="ARBA00023015"/>
    </source>
</evidence>
<dbReference type="Pfam" id="PF12833">
    <property type="entry name" value="HTH_18"/>
    <property type="match status" value="1"/>
</dbReference>
<dbReference type="SUPFAM" id="SSF51215">
    <property type="entry name" value="Regulatory protein AraC"/>
    <property type="match status" value="1"/>
</dbReference>
<dbReference type="OrthoDB" id="9799345at2"/>
<dbReference type="PANTHER" id="PTHR43280">
    <property type="entry name" value="ARAC-FAMILY TRANSCRIPTIONAL REGULATOR"/>
    <property type="match status" value="1"/>
</dbReference>
<dbReference type="Proteomes" id="UP000277671">
    <property type="component" value="Unassembled WGS sequence"/>
</dbReference>
<dbReference type="GO" id="GO:0043565">
    <property type="term" value="F:sequence-specific DNA binding"/>
    <property type="evidence" value="ECO:0007669"/>
    <property type="project" value="InterPro"/>
</dbReference>
<keyword evidence="7" id="KW-1185">Reference proteome</keyword>